<dbReference type="PANTHER" id="PTHR30055">
    <property type="entry name" value="HTH-TYPE TRANSCRIPTIONAL REGULATOR RUTR"/>
    <property type="match status" value="1"/>
</dbReference>
<feature type="DNA-binding region" description="H-T-H motif" evidence="2">
    <location>
        <begin position="36"/>
        <end position="55"/>
    </location>
</feature>
<dbReference type="InterPro" id="IPR001647">
    <property type="entry name" value="HTH_TetR"/>
</dbReference>
<organism evidence="4 5">
    <name type="scientific">Liquorilactobacillus mali KCTC 3596 = DSM 20444</name>
    <dbReference type="NCBI Taxonomy" id="1046596"/>
    <lineage>
        <taxon>Bacteria</taxon>
        <taxon>Bacillati</taxon>
        <taxon>Bacillota</taxon>
        <taxon>Bacilli</taxon>
        <taxon>Lactobacillales</taxon>
        <taxon>Lactobacillaceae</taxon>
        <taxon>Liquorilactobacillus</taxon>
    </lineage>
</organism>
<dbReference type="PANTHER" id="PTHR30055:SF148">
    <property type="entry name" value="TETR-FAMILY TRANSCRIPTIONAL REGULATOR"/>
    <property type="match status" value="1"/>
</dbReference>
<evidence type="ECO:0000259" key="3">
    <source>
        <dbReference type="PROSITE" id="PS50977"/>
    </source>
</evidence>
<dbReference type="SUPFAM" id="SSF46689">
    <property type="entry name" value="Homeodomain-like"/>
    <property type="match status" value="1"/>
</dbReference>
<evidence type="ECO:0000256" key="1">
    <source>
        <dbReference type="ARBA" id="ARBA00023125"/>
    </source>
</evidence>
<sequence length="202" mass="22775">MEEQLMVERRRGKNLESAILSVVWSELQNIGYQSLTISDIAKKAKTNKNTVYRHWKSKPELVFAAIQQHIPDVSLEAPNTGNIEEDLKAVLGFLTPILDVVSKETWKQLLPEALLVFSTNDNYVNGLVKAINESNLITLQIKKVIEQAKKRHEHVRSNITDDQLALPALLVINQILFSGTLTQSKINSLVKEILIPVYIEPA</sequence>
<dbReference type="InterPro" id="IPR050109">
    <property type="entry name" value="HTH-type_TetR-like_transc_reg"/>
</dbReference>
<dbReference type="GO" id="GO:0003700">
    <property type="term" value="F:DNA-binding transcription factor activity"/>
    <property type="evidence" value="ECO:0007669"/>
    <property type="project" value="TreeGrafter"/>
</dbReference>
<evidence type="ECO:0000256" key="2">
    <source>
        <dbReference type="PROSITE-ProRule" id="PRU00335"/>
    </source>
</evidence>
<evidence type="ECO:0000313" key="4">
    <source>
        <dbReference type="EMBL" id="KRN11357.1"/>
    </source>
</evidence>
<gene>
    <name evidence="4" type="ORF">FD00_GL000762</name>
</gene>
<protein>
    <submittedName>
        <fullName evidence="4">AcrR family transcriptional regulator</fullName>
    </submittedName>
</protein>
<name>A0A0R2EGA9_9LACO</name>
<dbReference type="PATRIC" id="fig|1046596.6.peg.833"/>
<feature type="domain" description="HTH tetR-type" evidence="3">
    <location>
        <begin position="13"/>
        <end position="73"/>
    </location>
</feature>
<dbReference type="InterPro" id="IPR009057">
    <property type="entry name" value="Homeodomain-like_sf"/>
</dbReference>
<reference evidence="4 5" key="1">
    <citation type="journal article" date="2015" name="Genome Announc.">
        <title>Expanding the biotechnology potential of lactobacilli through comparative genomics of 213 strains and associated genera.</title>
        <authorList>
            <person name="Sun Z."/>
            <person name="Harris H.M."/>
            <person name="McCann A."/>
            <person name="Guo C."/>
            <person name="Argimon S."/>
            <person name="Zhang W."/>
            <person name="Yang X."/>
            <person name="Jeffery I.B."/>
            <person name="Cooney J.C."/>
            <person name="Kagawa T.F."/>
            <person name="Liu W."/>
            <person name="Song Y."/>
            <person name="Salvetti E."/>
            <person name="Wrobel A."/>
            <person name="Rasinkangas P."/>
            <person name="Parkhill J."/>
            <person name="Rea M.C."/>
            <person name="O'Sullivan O."/>
            <person name="Ritari J."/>
            <person name="Douillard F.P."/>
            <person name="Paul Ross R."/>
            <person name="Yang R."/>
            <person name="Briner A.E."/>
            <person name="Felis G.E."/>
            <person name="de Vos W.M."/>
            <person name="Barrangou R."/>
            <person name="Klaenhammer T.R."/>
            <person name="Caufield P.W."/>
            <person name="Cui Y."/>
            <person name="Zhang H."/>
            <person name="O'Toole P.W."/>
        </authorList>
    </citation>
    <scope>NUCLEOTIDE SEQUENCE [LARGE SCALE GENOMIC DNA]</scope>
    <source>
        <strain evidence="4 5">DSM 20444</strain>
    </source>
</reference>
<accession>A0A0R2EGA9</accession>
<dbReference type="AlphaFoldDB" id="A0A0R2EGA9"/>
<evidence type="ECO:0000313" key="5">
    <source>
        <dbReference type="Proteomes" id="UP000050898"/>
    </source>
</evidence>
<dbReference type="EMBL" id="AYYH01000002">
    <property type="protein sequence ID" value="KRN11357.1"/>
    <property type="molecule type" value="Genomic_DNA"/>
</dbReference>
<dbReference type="Gene3D" id="1.10.357.10">
    <property type="entry name" value="Tetracycline Repressor, domain 2"/>
    <property type="match status" value="1"/>
</dbReference>
<comment type="caution">
    <text evidence="4">The sequence shown here is derived from an EMBL/GenBank/DDBJ whole genome shotgun (WGS) entry which is preliminary data.</text>
</comment>
<dbReference type="Proteomes" id="UP000050898">
    <property type="component" value="Unassembled WGS sequence"/>
</dbReference>
<dbReference type="GO" id="GO:0000976">
    <property type="term" value="F:transcription cis-regulatory region binding"/>
    <property type="evidence" value="ECO:0007669"/>
    <property type="project" value="TreeGrafter"/>
</dbReference>
<keyword evidence="1 2" id="KW-0238">DNA-binding</keyword>
<dbReference type="Pfam" id="PF00440">
    <property type="entry name" value="TetR_N"/>
    <property type="match status" value="1"/>
</dbReference>
<proteinExistence type="predicted"/>
<keyword evidence="5" id="KW-1185">Reference proteome</keyword>
<dbReference type="PROSITE" id="PS50977">
    <property type="entry name" value="HTH_TETR_2"/>
    <property type="match status" value="1"/>
</dbReference>